<keyword evidence="1" id="KW-1133">Transmembrane helix</keyword>
<dbReference type="AlphaFoldDB" id="A0A453QH36"/>
<dbReference type="EnsemblPlants" id="AET7Gv20114400.2">
    <property type="protein sequence ID" value="AET7Gv20114400.2"/>
    <property type="gene ID" value="AET7Gv20114400"/>
</dbReference>
<feature type="transmembrane region" description="Helical" evidence="1">
    <location>
        <begin position="102"/>
        <end position="123"/>
    </location>
</feature>
<accession>A0A453QH36</accession>
<keyword evidence="1" id="KW-0812">Transmembrane</keyword>
<reference evidence="3" key="2">
    <citation type="journal article" date="2017" name="Nat. Plants">
        <title>The Aegilops tauschii genome reveals multiple impacts of transposons.</title>
        <authorList>
            <person name="Zhao G."/>
            <person name="Zou C."/>
            <person name="Li K."/>
            <person name="Wang K."/>
            <person name="Li T."/>
            <person name="Gao L."/>
            <person name="Zhang X."/>
            <person name="Wang H."/>
            <person name="Yang Z."/>
            <person name="Liu X."/>
            <person name="Jiang W."/>
            <person name="Mao L."/>
            <person name="Kong X."/>
            <person name="Jiao Y."/>
            <person name="Jia J."/>
        </authorList>
    </citation>
    <scope>NUCLEOTIDE SEQUENCE [LARGE SCALE GENOMIC DNA]</scope>
    <source>
        <strain evidence="3">cv. AL8/78</strain>
    </source>
</reference>
<organism evidence="2 3">
    <name type="scientific">Aegilops tauschii subsp. strangulata</name>
    <name type="common">Goatgrass</name>
    <dbReference type="NCBI Taxonomy" id="200361"/>
    <lineage>
        <taxon>Eukaryota</taxon>
        <taxon>Viridiplantae</taxon>
        <taxon>Streptophyta</taxon>
        <taxon>Embryophyta</taxon>
        <taxon>Tracheophyta</taxon>
        <taxon>Spermatophyta</taxon>
        <taxon>Magnoliopsida</taxon>
        <taxon>Liliopsida</taxon>
        <taxon>Poales</taxon>
        <taxon>Poaceae</taxon>
        <taxon>BOP clade</taxon>
        <taxon>Pooideae</taxon>
        <taxon>Triticodae</taxon>
        <taxon>Triticeae</taxon>
        <taxon>Triticinae</taxon>
        <taxon>Aegilops</taxon>
    </lineage>
</organism>
<dbReference type="Gramene" id="AET7Gv20114400.2">
    <property type="protein sequence ID" value="AET7Gv20114400.2"/>
    <property type="gene ID" value="AET7Gv20114400"/>
</dbReference>
<reference evidence="2" key="4">
    <citation type="submission" date="2019-03" db="UniProtKB">
        <authorList>
            <consortium name="EnsemblPlants"/>
        </authorList>
    </citation>
    <scope>IDENTIFICATION</scope>
</reference>
<reference evidence="2" key="5">
    <citation type="journal article" date="2021" name="G3 (Bethesda)">
        <title>Aegilops tauschii genome assembly Aet v5.0 features greater sequence contiguity and improved annotation.</title>
        <authorList>
            <person name="Wang L."/>
            <person name="Zhu T."/>
            <person name="Rodriguez J.C."/>
            <person name="Deal K.R."/>
            <person name="Dubcovsky J."/>
            <person name="McGuire P.E."/>
            <person name="Lux T."/>
            <person name="Spannagl M."/>
            <person name="Mayer K.F.X."/>
            <person name="Baldrich P."/>
            <person name="Meyers B.C."/>
            <person name="Huo N."/>
            <person name="Gu Y.Q."/>
            <person name="Zhou H."/>
            <person name="Devos K.M."/>
            <person name="Bennetzen J.L."/>
            <person name="Unver T."/>
            <person name="Budak H."/>
            <person name="Gulick P.J."/>
            <person name="Galiba G."/>
            <person name="Kalapos B."/>
            <person name="Nelson D.R."/>
            <person name="Li P."/>
            <person name="You F.M."/>
            <person name="Luo M.C."/>
            <person name="Dvorak J."/>
        </authorList>
    </citation>
    <scope>NUCLEOTIDE SEQUENCE [LARGE SCALE GENOMIC DNA]</scope>
    <source>
        <strain evidence="2">cv. AL8/78</strain>
    </source>
</reference>
<evidence type="ECO:0000256" key="1">
    <source>
        <dbReference type="SAM" id="Phobius"/>
    </source>
</evidence>
<reference evidence="2" key="3">
    <citation type="journal article" date="2017" name="Nature">
        <title>Genome sequence of the progenitor of the wheat D genome Aegilops tauschii.</title>
        <authorList>
            <person name="Luo M.C."/>
            <person name="Gu Y.Q."/>
            <person name="Puiu D."/>
            <person name="Wang H."/>
            <person name="Twardziok S.O."/>
            <person name="Deal K.R."/>
            <person name="Huo N."/>
            <person name="Zhu T."/>
            <person name="Wang L."/>
            <person name="Wang Y."/>
            <person name="McGuire P.E."/>
            <person name="Liu S."/>
            <person name="Long H."/>
            <person name="Ramasamy R.K."/>
            <person name="Rodriguez J.C."/>
            <person name="Van S.L."/>
            <person name="Yuan L."/>
            <person name="Wang Z."/>
            <person name="Xia Z."/>
            <person name="Xiao L."/>
            <person name="Anderson O.D."/>
            <person name="Ouyang S."/>
            <person name="Liang Y."/>
            <person name="Zimin A.V."/>
            <person name="Pertea G."/>
            <person name="Qi P."/>
            <person name="Bennetzen J.L."/>
            <person name="Dai X."/>
            <person name="Dawson M.W."/>
            <person name="Muller H.G."/>
            <person name="Kugler K."/>
            <person name="Rivarola-Duarte L."/>
            <person name="Spannagl M."/>
            <person name="Mayer K.F.X."/>
            <person name="Lu F.H."/>
            <person name="Bevan M.W."/>
            <person name="Leroy P."/>
            <person name="Li P."/>
            <person name="You F.M."/>
            <person name="Sun Q."/>
            <person name="Liu Z."/>
            <person name="Lyons E."/>
            <person name="Wicker T."/>
            <person name="Salzberg S.L."/>
            <person name="Devos K.M."/>
            <person name="Dvorak J."/>
        </authorList>
    </citation>
    <scope>NUCLEOTIDE SEQUENCE [LARGE SCALE GENOMIC DNA]</scope>
    <source>
        <strain evidence="2">cv. AL8/78</strain>
    </source>
</reference>
<evidence type="ECO:0000313" key="2">
    <source>
        <dbReference type="EnsemblPlants" id="AET7Gv20114400.2"/>
    </source>
</evidence>
<name>A0A453QH36_AEGTS</name>
<dbReference type="Proteomes" id="UP000015105">
    <property type="component" value="Chromosome 7D"/>
</dbReference>
<feature type="transmembrane region" description="Helical" evidence="1">
    <location>
        <begin position="155"/>
        <end position="177"/>
    </location>
</feature>
<feature type="transmembrane region" description="Helical" evidence="1">
    <location>
        <begin position="189"/>
        <end position="212"/>
    </location>
</feature>
<reference evidence="3" key="1">
    <citation type="journal article" date="2014" name="Science">
        <title>Ancient hybridizations among the ancestral genomes of bread wheat.</title>
        <authorList>
            <consortium name="International Wheat Genome Sequencing Consortium,"/>
            <person name="Marcussen T."/>
            <person name="Sandve S.R."/>
            <person name="Heier L."/>
            <person name="Spannagl M."/>
            <person name="Pfeifer M."/>
            <person name="Jakobsen K.S."/>
            <person name="Wulff B.B."/>
            <person name="Steuernagel B."/>
            <person name="Mayer K.F."/>
            <person name="Olsen O.A."/>
        </authorList>
    </citation>
    <scope>NUCLEOTIDE SEQUENCE [LARGE SCALE GENOMIC DNA]</scope>
    <source>
        <strain evidence="3">cv. AL8/78</strain>
    </source>
</reference>
<protein>
    <recommendedName>
        <fullName evidence="4">Transmembrane protein</fullName>
    </recommendedName>
</protein>
<keyword evidence="1" id="KW-0472">Membrane</keyword>
<evidence type="ECO:0008006" key="4">
    <source>
        <dbReference type="Google" id="ProtNLM"/>
    </source>
</evidence>
<proteinExistence type="predicted"/>
<sequence length="225" mass="23891">ATPGKSKTRHQTTSLHVQMAMTLEEVLSKQAADLAAISPAPVRKAVDALARSSHARAAADALVYLSVGTTCTMFAAAFLTIFADLACARGWGCTPAYILSEIADYLSTPVLLLLPPALVLFFLRAAGCRTKAAADAESLIVKNDEEPTLLSPSPLALAILWLFIGSASMGTISFLLFKCGHTEISDLLGYAALLCTFMWEALVYVRAAVALWRMNPGPSNMVAAE</sequence>
<evidence type="ECO:0000313" key="3">
    <source>
        <dbReference type="Proteomes" id="UP000015105"/>
    </source>
</evidence>
<feature type="transmembrane region" description="Helical" evidence="1">
    <location>
        <begin position="61"/>
        <end position="82"/>
    </location>
</feature>
<keyword evidence="3" id="KW-1185">Reference proteome</keyword>